<evidence type="ECO:0000256" key="1">
    <source>
        <dbReference type="ARBA" id="ARBA00023125"/>
    </source>
</evidence>
<dbReference type="Pfam" id="PF00440">
    <property type="entry name" value="TetR_N"/>
    <property type="match status" value="1"/>
</dbReference>
<dbReference type="PRINTS" id="PR00455">
    <property type="entry name" value="HTHTETR"/>
</dbReference>
<evidence type="ECO:0000313" key="4">
    <source>
        <dbReference type="EMBL" id="SHJ65476.1"/>
    </source>
</evidence>
<dbReference type="RefSeq" id="WP_073379938.1">
    <property type="nucleotide sequence ID" value="NZ_FQZK01000008.1"/>
</dbReference>
<reference evidence="4 5" key="1">
    <citation type="submission" date="2016-11" db="EMBL/GenBank/DDBJ databases">
        <authorList>
            <person name="Jaros S."/>
            <person name="Januszkiewicz K."/>
            <person name="Wedrychowicz H."/>
        </authorList>
    </citation>
    <scope>NUCLEOTIDE SEQUENCE [LARGE SCALE GENOMIC DNA]</scope>
    <source>
        <strain evidence="4 5">CGMCC 4.5723</strain>
    </source>
</reference>
<dbReference type="OrthoDB" id="3627020at2"/>
<proteinExistence type="predicted"/>
<name>A0A1M6L2T3_9ACTN</name>
<dbReference type="InterPro" id="IPR050109">
    <property type="entry name" value="HTH-type_TetR-like_transc_reg"/>
</dbReference>
<evidence type="ECO:0000313" key="5">
    <source>
        <dbReference type="Proteomes" id="UP000184452"/>
    </source>
</evidence>
<keyword evidence="5" id="KW-1185">Reference proteome</keyword>
<protein>
    <submittedName>
        <fullName evidence="4">DNA-binding transcriptional regulator, AcrR family</fullName>
    </submittedName>
</protein>
<gene>
    <name evidence="4" type="ORF">SAMN05421803_10853</name>
</gene>
<dbReference type="SUPFAM" id="SSF46689">
    <property type="entry name" value="Homeodomain-like"/>
    <property type="match status" value="1"/>
</dbReference>
<dbReference type="InterPro" id="IPR009057">
    <property type="entry name" value="Homeodomain-like_sf"/>
</dbReference>
<dbReference type="InterPro" id="IPR001647">
    <property type="entry name" value="HTH_TetR"/>
</dbReference>
<feature type="domain" description="HTH tetR-type" evidence="3">
    <location>
        <begin position="17"/>
        <end position="77"/>
    </location>
</feature>
<dbReference type="Proteomes" id="UP000184452">
    <property type="component" value="Unassembled WGS sequence"/>
</dbReference>
<feature type="DNA-binding region" description="H-T-H motif" evidence="2">
    <location>
        <begin position="40"/>
        <end position="59"/>
    </location>
</feature>
<dbReference type="GO" id="GO:0000976">
    <property type="term" value="F:transcription cis-regulatory region binding"/>
    <property type="evidence" value="ECO:0007669"/>
    <property type="project" value="TreeGrafter"/>
</dbReference>
<dbReference type="STRING" id="758803.SAMN05421803_10853"/>
<dbReference type="AlphaFoldDB" id="A0A1M6L2T3"/>
<accession>A0A1M6L2T3</accession>
<dbReference type="Gene3D" id="1.10.357.10">
    <property type="entry name" value="Tetracycline Repressor, domain 2"/>
    <property type="match status" value="1"/>
</dbReference>
<organism evidence="4 5">
    <name type="scientific">Nocardiopsis flavescens</name>
    <dbReference type="NCBI Taxonomy" id="758803"/>
    <lineage>
        <taxon>Bacteria</taxon>
        <taxon>Bacillati</taxon>
        <taxon>Actinomycetota</taxon>
        <taxon>Actinomycetes</taxon>
        <taxon>Streptosporangiales</taxon>
        <taxon>Nocardiopsidaceae</taxon>
        <taxon>Nocardiopsis</taxon>
    </lineage>
</organism>
<keyword evidence="1 2" id="KW-0238">DNA-binding</keyword>
<dbReference type="PANTHER" id="PTHR30055:SF226">
    <property type="entry name" value="HTH-TYPE TRANSCRIPTIONAL REGULATOR PKSA"/>
    <property type="match status" value="1"/>
</dbReference>
<dbReference type="PROSITE" id="PS50977">
    <property type="entry name" value="HTH_TETR_2"/>
    <property type="match status" value="1"/>
</dbReference>
<evidence type="ECO:0000259" key="3">
    <source>
        <dbReference type="PROSITE" id="PS50977"/>
    </source>
</evidence>
<dbReference type="PANTHER" id="PTHR30055">
    <property type="entry name" value="HTH-TYPE TRANSCRIPTIONAL REGULATOR RUTR"/>
    <property type="match status" value="1"/>
</dbReference>
<dbReference type="GO" id="GO:0003700">
    <property type="term" value="F:DNA-binding transcription factor activity"/>
    <property type="evidence" value="ECO:0007669"/>
    <property type="project" value="TreeGrafter"/>
</dbReference>
<evidence type="ECO:0000256" key="2">
    <source>
        <dbReference type="PROSITE-ProRule" id="PRU00335"/>
    </source>
</evidence>
<sequence>MTESRAYHSPRRRQEAANTRRAVLDAALRLFADRGYDRVTVAEIASRAGVATKTVYASVGGKPDLLKEVISAAVDESRGQGTADLVRACDDPRRIVELIAEGTRGDNEQHRDLLAVTHAAMSAHQEEAAALWERTTSLYRALLAETAERLDGLGALPEDLSVEEASQILWFCFGIPAWRTAVHDFGLDWDAAQRWLLRRALALLLR</sequence>
<dbReference type="EMBL" id="FQZK01000008">
    <property type="protein sequence ID" value="SHJ65476.1"/>
    <property type="molecule type" value="Genomic_DNA"/>
</dbReference>